<dbReference type="Ensembl" id="ENSLACT00000000107.1">
    <property type="protein sequence ID" value="ENSLACP00000000106.1"/>
    <property type="gene ID" value="ENSLACG00000000093.1"/>
</dbReference>
<dbReference type="OMA" id="HEGERFQ"/>
<keyword evidence="2" id="KW-1185">Reference proteome</keyword>
<dbReference type="eggNOG" id="ENOG502S20V">
    <property type="taxonomic scope" value="Eukaryota"/>
</dbReference>
<organism evidence="1 2">
    <name type="scientific">Latimeria chalumnae</name>
    <name type="common">Coelacanth</name>
    <dbReference type="NCBI Taxonomy" id="7897"/>
    <lineage>
        <taxon>Eukaryota</taxon>
        <taxon>Metazoa</taxon>
        <taxon>Chordata</taxon>
        <taxon>Craniata</taxon>
        <taxon>Vertebrata</taxon>
        <taxon>Euteleostomi</taxon>
        <taxon>Coelacanthiformes</taxon>
        <taxon>Coelacanthidae</taxon>
        <taxon>Latimeria</taxon>
    </lineage>
</organism>
<evidence type="ECO:0000313" key="2">
    <source>
        <dbReference type="Proteomes" id="UP000008672"/>
    </source>
</evidence>
<dbReference type="GeneTree" id="ENSGT00940000166018"/>
<evidence type="ECO:0000313" key="1">
    <source>
        <dbReference type="Ensembl" id="ENSLACP00000000106.1"/>
    </source>
</evidence>
<accession>H2ZRT5</accession>
<reference evidence="1" key="2">
    <citation type="submission" date="2025-08" db="UniProtKB">
        <authorList>
            <consortium name="Ensembl"/>
        </authorList>
    </citation>
    <scope>IDENTIFICATION</scope>
</reference>
<dbReference type="AlphaFoldDB" id="H2ZRT5"/>
<dbReference type="HOGENOM" id="CLU_035540_2_0_1"/>
<name>H2ZRT5_LATCH</name>
<reference evidence="1" key="3">
    <citation type="submission" date="2025-09" db="UniProtKB">
        <authorList>
            <consortium name="Ensembl"/>
        </authorList>
    </citation>
    <scope>IDENTIFICATION</scope>
</reference>
<sequence length="212" mass="24463">LGEVWKSFKQRFELYMKATNTTALPSEKKVALLLTVEGTVALEIFNSFQLTEQEDDNYDIVMNKFESYSTPRVNKTYEHFVFNSRVQLPNESIEEFVTNLKLKSRSCHFGQIQESLIRDRLVIGCSDHKVRERLLRDCELTLEKAIRICQAAELTKKQISVMAKEDKKESMYLVKKVDASYGKLKSGKSCGKCGNVQYRNCPAFRKKCKFCG</sequence>
<dbReference type="PANTHER" id="PTHR33198:SF20">
    <property type="entry name" value="RETROTRANSPOSON GAG DOMAIN-CONTAINING PROTEIN"/>
    <property type="match status" value="1"/>
</dbReference>
<dbReference type="EMBL" id="AFYH01256248">
    <property type="status" value="NOT_ANNOTATED_CDS"/>
    <property type="molecule type" value="Genomic_DNA"/>
</dbReference>
<dbReference type="Proteomes" id="UP000008672">
    <property type="component" value="Unassembled WGS sequence"/>
</dbReference>
<dbReference type="InParanoid" id="H2ZRT5"/>
<protein>
    <recommendedName>
        <fullName evidence="3">Tick transposon</fullName>
    </recommendedName>
</protein>
<dbReference type="PANTHER" id="PTHR33198">
    <property type="entry name" value="ANK_REP_REGION DOMAIN-CONTAINING PROTEIN-RELATED"/>
    <property type="match status" value="1"/>
</dbReference>
<evidence type="ECO:0008006" key="3">
    <source>
        <dbReference type="Google" id="ProtNLM"/>
    </source>
</evidence>
<proteinExistence type="predicted"/>
<reference evidence="2" key="1">
    <citation type="submission" date="2011-08" db="EMBL/GenBank/DDBJ databases">
        <title>The draft genome of Latimeria chalumnae.</title>
        <authorList>
            <person name="Di Palma F."/>
            <person name="Alfoldi J."/>
            <person name="Johnson J."/>
            <person name="Berlin A."/>
            <person name="Gnerre S."/>
            <person name="Jaffe D."/>
            <person name="MacCallum I."/>
            <person name="Young S."/>
            <person name="Walker B.J."/>
            <person name="Lander E."/>
            <person name="Lindblad-Toh K."/>
        </authorList>
    </citation>
    <scope>NUCLEOTIDE SEQUENCE [LARGE SCALE GENOMIC DNA]</scope>
    <source>
        <strain evidence="2">Wild caught</strain>
    </source>
</reference>